<dbReference type="GO" id="GO:0005938">
    <property type="term" value="C:cell cortex"/>
    <property type="evidence" value="ECO:0007669"/>
    <property type="project" value="UniProtKB-SubCell"/>
</dbReference>
<dbReference type="InterPro" id="IPR008942">
    <property type="entry name" value="ENTH_VHS"/>
</dbReference>
<dbReference type="SUPFAM" id="SSF48464">
    <property type="entry name" value="ENTH/VHS domain"/>
    <property type="match status" value="1"/>
</dbReference>
<keyword evidence="14" id="KW-1185">Reference proteome</keyword>
<feature type="region of interest" description="Disordered" evidence="10">
    <location>
        <begin position="839"/>
        <end position="865"/>
    </location>
</feature>
<feature type="compositionally biased region" description="Polar residues" evidence="10">
    <location>
        <begin position="324"/>
        <end position="348"/>
    </location>
</feature>
<evidence type="ECO:0000256" key="5">
    <source>
        <dbReference type="ARBA" id="ARBA00022723"/>
    </source>
</evidence>
<proteinExistence type="predicted"/>
<keyword evidence="6 8" id="KW-0863">Zinc-finger</keyword>
<evidence type="ECO:0000256" key="4">
    <source>
        <dbReference type="ARBA" id="ARBA00022553"/>
    </source>
</evidence>
<comment type="subcellular location">
    <subcellularLocation>
        <location evidence="1">Cytoplasm</location>
    </subcellularLocation>
</comment>
<evidence type="ECO:0000256" key="7">
    <source>
        <dbReference type="ARBA" id="ARBA00022833"/>
    </source>
</evidence>
<dbReference type="GO" id="GO:0031623">
    <property type="term" value="P:receptor internalization"/>
    <property type="evidence" value="ECO:0007669"/>
    <property type="project" value="TreeGrafter"/>
</dbReference>
<evidence type="ECO:0000259" key="12">
    <source>
        <dbReference type="PROSITE" id="PS50179"/>
    </source>
</evidence>
<dbReference type="Gene3D" id="1.25.40.90">
    <property type="match status" value="1"/>
</dbReference>
<reference evidence="13" key="1">
    <citation type="submission" date="2022-01" db="EMBL/GenBank/DDBJ databases">
        <authorList>
            <person name="King R."/>
        </authorList>
    </citation>
    <scope>NUCLEOTIDE SEQUENCE</scope>
</reference>
<dbReference type="GO" id="GO:0043130">
    <property type="term" value="F:ubiquitin binding"/>
    <property type="evidence" value="ECO:0007669"/>
    <property type="project" value="InterPro"/>
</dbReference>
<sequence length="865" mass="95718">MFRSNSSQFDKLLDKATSNLKLEPDWPLILQICDLIRQGDVQPKYALASIKKKMTNSNPHVAMFSLNVLESCVKNCGSLVHDEIGTKNFMEQLKDTMKITTHENVKTKILELIQAWAYAFRNTPKYRSVQDTVNIMKTEGYKFPALKESDAMFSADTAPEWADGDCCHRCRVVFSIMQRKHHCRACGQVFCSQCTNKTCTLPKFGIEKEVRVCEACFEKVTKPTTSNKADDLPIEYIKSSLAQQSQAPPPRKSEAELKEEEELQLAIALSQSEAEQKSKSSRSNAIPATRTKSYSPPPKLSTSPEADPELARYLNRGYWQQQSTEYSNASAPVMANTSTPPKQANVPEQNGVEDSEMEDFASTLQTQVEIFVNRMKSNSSRGRSIANDSSVQTLFMNITAMHSKLLRYIQQQDDRRVYFEGLQDKLTQVKDARAALDALRDEHREKLRREAEIAERQRQMQMAHKLDIMRKKKQEYLQYQRQLALQRIQEQEREMQIRQEQQKQQYLMGSQYATLPYMRQGYDMQGRYGVPNQVPPQQSAPPFPHFPPPPGTSLPIDPSIAPLTGGPTGPMMMGQSRPQMDQSSMMMRNQQGMLPSGMVPQGMMTMGPHGTLPMGHHMPMIGQHNPPQPQMGTQPPTATLGPQSLQGPQSHPSQLPTGPQHMQGPPGGMGSQTLPRSLGQSSISAPQSMQPPSSLSGSQSLSGEPTISMSQPMQSQLSMGGPQRIPGQPSMNAPQAMQGPAPMSGQPSMSAPQPMPGQAPMSVAQTLPSQSSMGIPGQPAMNGPQSVHGPPGMVAPMQMPGQSLSQTALPTMPQGPLPQHMAQNMPAMMGNQQQVITVLGQQSFHQQPPSQPPEDDKTAELISFD</sequence>
<keyword evidence="4" id="KW-0597">Phosphoprotein</keyword>
<feature type="region of interest" description="Disordered" evidence="10">
    <location>
        <begin position="533"/>
        <end position="553"/>
    </location>
</feature>
<evidence type="ECO:0000313" key="13">
    <source>
        <dbReference type="EMBL" id="CAH1390921.1"/>
    </source>
</evidence>
<dbReference type="GO" id="GO:0032456">
    <property type="term" value="P:endocytic recycling"/>
    <property type="evidence" value="ECO:0007669"/>
    <property type="project" value="TreeGrafter"/>
</dbReference>
<dbReference type="Gene3D" id="1.20.5.1940">
    <property type="match status" value="1"/>
</dbReference>
<protein>
    <recommendedName>
        <fullName evidence="2">Hepatocyte growth factor-regulated tyrosine kinase substrate</fullName>
    </recommendedName>
</protein>
<feature type="compositionally biased region" description="Polar residues" evidence="10">
    <location>
        <begin position="640"/>
        <end position="655"/>
    </location>
</feature>
<evidence type="ECO:0000259" key="11">
    <source>
        <dbReference type="PROSITE" id="PS50178"/>
    </source>
</evidence>
<dbReference type="InterPro" id="IPR000306">
    <property type="entry name" value="Znf_FYVE"/>
</dbReference>
<feature type="compositionally biased region" description="Pro residues" evidence="10">
    <location>
        <begin position="538"/>
        <end position="552"/>
    </location>
</feature>
<dbReference type="CDD" id="cd03569">
    <property type="entry name" value="VHS_Hrs"/>
    <property type="match status" value="1"/>
</dbReference>
<dbReference type="InterPro" id="IPR002014">
    <property type="entry name" value="VHS_dom"/>
</dbReference>
<dbReference type="Pfam" id="PF00790">
    <property type="entry name" value="VHS"/>
    <property type="match status" value="1"/>
</dbReference>
<dbReference type="OrthoDB" id="957735at2759"/>
<feature type="compositionally biased region" description="Polar residues" evidence="10">
    <location>
        <begin position="284"/>
        <end position="304"/>
    </location>
</feature>
<dbReference type="PANTHER" id="PTHR46275:SF1">
    <property type="entry name" value="HEPATOCYTE GROWTH FACTOR-REGULATED TYROSINE KINASE SUBSTRATE"/>
    <property type="match status" value="1"/>
</dbReference>
<dbReference type="PROSITE" id="PS50179">
    <property type="entry name" value="VHS"/>
    <property type="match status" value="1"/>
</dbReference>
<dbReference type="SUPFAM" id="SSF57903">
    <property type="entry name" value="FYVE/PHD zinc finger"/>
    <property type="match status" value="1"/>
</dbReference>
<dbReference type="CDD" id="cd21387">
    <property type="entry name" value="GAT_Hrs"/>
    <property type="match status" value="1"/>
</dbReference>
<feature type="region of interest" description="Disordered" evidence="10">
    <location>
        <begin position="324"/>
        <end position="357"/>
    </location>
</feature>
<feature type="region of interest" description="Disordered" evidence="10">
    <location>
        <begin position="608"/>
        <end position="763"/>
    </location>
</feature>
<dbReference type="EMBL" id="OV725077">
    <property type="protein sequence ID" value="CAH1390921.1"/>
    <property type="molecule type" value="Genomic_DNA"/>
</dbReference>
<dbReference type="SMART" id="SM00064">
    <property type="entry name" value="FYVE"/>
    <property type="match status" value="1"/>
</dbReference>
<dbReference type="InterPro" id="IPR017455">
    <property type="entry name" value="Znf_FYVE-rel"/>
</dbReference>
<dbReference type="SMART" id="SM00288">
    <property type="entry name" value="VHS"/>
    <property type="match status" value="1"/>
</dbReference>
<evidence type="ECO:0000256" key="3">
    <source>
        <dbReference type="ARBA" id="ARBA00022490"/>
    </source>
</evidence>
<evidence type="ECO:0000256" key="2">
    <source>
        <dbReference type="ARBA" id="ARBA00015450"/>
    </source>
</evidence>
<keyword evidence="9" id="KW-0175">Coiled coil</keyword>
<accession>A0A9P0EBQ0</accession>
<dbReference type="GO" id="GO:0035091">
    <property type="term" value="F:phosphatidylinositol binding"/>
    <property type="evidence" value="ECO:0007669"/>
    <property type="project" value="InterPro"/>
</dbReference>
<dbReference type="InterPro" id="IPR017073">
    <property type="entry name" value="HGS/VPS27"/>
</dbReference>
<evidence type="ECO:0000313" key="14">
    <source>
        <dbReference type="Proteomes" id="UP001152798"/>
    </source>
</evidence>
<feature type="compositionally biased region" description="Low complexity" evidence="10">
    <location>
        <begin position="264"/>
        <end position="273"/>
    </location>
</feature>
<feature type="region of interest" description="Disordered" evidence="10">
    <location>
        <begin position="239"/>
        <end position="306"/>
    </location>
</feature>
<keyword evidence="7" id="KW-0862">Zinc</keyword>
<dbReference type="GO" id="GO:0005769">
    <property type="term" value="C:early endosome"/>
    <property type="evidence" value="ECO:0007669"/>
    <property type="project" value="TreeGrafter"/>
</dbReference>
<dbReference type="GO" id="GO:0008270">
    <property type="term" value="F:zinc ion binding"/>
    <property type="evidence" value="ECO:0007669"/>
    <property type="project" value="UniProtKB-KW"/>
</dbReference>
<dbReference type="InterPro" id="IPR011011">
    <property type="entry name" value="Znf_FYVE_PHD"/>
</dbReference>
<feature type="compositionally biased region" description="Low complexity" evidence="10">
    <location>
        <begin position="680"/>
        <end position="719"/>
    </location>
</feature>
<keyword evidence="5" id="KW-0479">Metal-binding</keyword>
<feature type="domain" description="FYVE-type" evidence="11">
    <location>
        <begin position="161"/>
        <end position="221"/>
    </location>
</feature>
<dbReference type="Pfam" id="PF12210">
    <property type="entry name" value="Hrs_helical"/>
    <property type="match status" value="1"/>
</dbReference>
<dbReference type="PANTHER" id="PTHR46275">
    <property type="entry name" value="HEPATOCYTE GROWTH FACTOR-REGULATED TYROSINE KINASE SUBSTRATE"/>
    <property type="match status" value="1"/>
</dbReference>
<dbReference type="InterPro" id="IPR024641">
    <property type="entry name" value="HRS_helical"/>
</dbReference>
<gene>
    <name evidence="13" type="ORF">NEZAVI_LOCUS2029</name>
</gene>
<dbReference type="PROSITE" id="PS50330">
    <property type="entry name" value="UIM"/>
    <property type="match status" value="1"/>
</dbReference>
<keyword evidence="3" id="KW-0963">Cytoplasm</keyword>
<dbReference type="InterPro" id="IPR013083">
    <property type="entry name" value="Znf_RING/FYVE/PHD"/>
</dbReference>
<dbReference type="CDD" id="cd15720">
    <property type="entry name" value="FYVE_Hrs"/>
    <property type="match status" value="1"/>
</dbReference>
<dbReference type="Proteomes" id="UP001152798">
    <property type="component" value="Chromosome 1"/>
</dbReference>
<evidence type="ECO:0000256" key="8">
    <source>
        <dbReference type="PROSITE-ProRule" id="PRU00091"/>
    </source>
</evidence>
<feature type="compositionally biased region" description="Low complexity" evidence="10">
    <location>
        <begin position="630"/>
        <end position="639"/>
    </location>
</feature>
<feature type="coiled-coil region" evidence="9">
    <location>
        <begin position="422"/>
        <end position="505"/>
    </location>
</feature>
<evidence type="ECO:0000256" key="1">
    <source>
        <dbReference type="ARBA" id="ARBA00004496"/>
    </source>
</evidence>
<dbReference type="AlphaFoldDB" id="A0A9P0EBQ0"/>
<dbReference type="Gene3D" id="3.30.40.10">
    <property type="entry name" value="Zinc/RING finger domain, C3HC4 (zinc finger)"/>
    <property type="match status" value="1"/>
</dbReference>
<organism evidence="13 14">
    <name type="scientific">Nezara viridula</name>
    <name type="common">Southern green stink bug</name>
    <name type="synonym">Cimex viridulus</name>
    <dbReference type="NCBI Taxonomy" id="85310"/>
    <lineage>
        <taxon>Eukaryota</taxon>
        <taxon>Metazoa</taxon>
        <taxon>Ecdysozoa</taxon>
        <taxon>Arthropoda</taxon>
        <taxon>Hexapoda</taxon>
        <taxon>Insecta</taxon>
        <taxon>Pterygota</taxon>
        <taxon>Neoptera</taxon>
        <taxon>Paraneoptera</taxon>
        <taxon>Hemiptera</taxon>
        <taxon>Heteroptera</taxon>
        <taxon>Panheteroptera</taxon>
        <taxon>Pentatomomorpha</taxon>
        <taxon>Pentatomoidea</taxon>
        <taxon>Pentatomidae</taxon>
        <taxon>Pentatominae</taxon>
        <taxon>Nezara</taxon>
    </lineage>
</organism>
<dbReference type="PROSITE" id="PS50178">
    <property type="entry name" value="ZF_FYVE"/>
    <property type="match status" value="1"/>
</dbReference>
<dbReference type="GO" id="GO:0048471">
    <property type="term" value="C:perinuclear region of cytoplasm"/>
    <property type="evidence" value="ECO:0007669"/>
    <property type="project" value="UniProtKB-SubCell"/>
</dbReference>
<dbReference type="Pfam" id="PF01363">
    <property type="entry name" value="FYVE"/>
    <property type="match status" value="1"/>
</dbReference>
<evidence type="ECO:0000256" key="10">
    <source>
        <dbReference type="SAM" id="MobiDB-lite"/>
    </source>
</evidence>
<feature type="domain" description="VHS" evidence="12">
    <location>
        <begin position="16"/>
        <end position="144"/>
    </location>
</feature>
<dbReference type="InterPro" id="IPR003903">
    <property type="entry name" value="UIM_dom"/>
</dbReference>
<evidence type="ECO:0000256" key="6">
    <source>
        <dbReference type="ARBA" id="ARBA00022771"/>
    </source>
</evidence>
<name>A0A9P0EBQ0_NEZVI</name>
<evidence type="ECO:0000256" key="9">
    <source>
        <dbReference type="SAM" id="Coils"/>
    </source>
</evidence>